<keyword evidence="1" id="KW-0694">RNA-binding</keyword>
<feature type="domain" description="CID" evidence="2">
    <location>
        <begin position="1"/>
        <end position="79"/>
    </location>
</feature>
<name>A0A0M3JJP4_ANISI</name>
<dbReference type="Pfam" id="PF04818">
    <property type="entry name" value="CID"/>
    <property type="match status" value="1"/>
</dbReference>
<dbReference type="InterPro" id="IPR006569">
    <property type="entry name" value="CID_dom"/>
</dbReference>
<keyword evidence="4" id="KW-1185">Reference proteome</keyword>
<accession>A0A0M3JJP4</accession>
<evidence type="ECO:0000313" key="3">
    <source>
        <dbReference type="EMBL" id="VDK29635.1"/>
    </source>
</evidence>
<organism evidence="5">
    <name type="scientific">Anisakis simplex</name>
    <name type="common">Herring worm</name>
    <dbReference type="NCBI Taxonomy" id="6269"/>
    <lineage>
        <taxon>Eukaryota</taxon>
        <taxon>Metazoa</taxon>
        <taxon>Ecdysozoa</taxon>
        <taxon>Nematoda</taxon>
        <taxon>Chromadorea</taxon>
        <taxon>Rhabditida</taxon>
        <taxon>Spirurina</taxon>
        <taxon>Ascaridomorpha</taxon>
        <taxon>Ascaridoidea</taxon>
        <taxon>Anisakidae</taxon>
        <taxon>Anisakis</taxon>
        <taxon>Anisakis simplex complex</taxon>
    </lineage>
</organism>
<dbReference type="InterPro" id="IPR008942">
    <property type="entry name" value="ENTH_VHS"/>
</dbReference>
<dbReference type="PROSITE" id="PS51391">
    <property type="entry name" value="CID"/>
    <property type="match status" value="1"/>
</dbReference>
<reference evidence="3 4" key="2">
    <citation type="submission" date="2018-11" db="EMBL/GenBank/DDBJ databases">
        <authorList>
            <consortium name="Pathogen Informatics"/>
        </authorList>
    </citation>
    <scope>NUCLEOTIDE SEQUENCE [LARGE SCALE GENOMIC DNA]</scope>
</reference>
<dbReference type="PANTHER" id="PTHR23140">
    <property type="entry name" value="RNA PROCESSING PROTEIN LD23810P"/>
    <property type="match status" value="1"/>
</dbReference>
<dbReference type="Proteomes" id="UP000267096">
    <property type="component" value="Unassembled WGS sequence"/>
</dbReference>
<evidence type="ECO:0000313" key="5">
    <source>
        <dbReference type="WBParaSite" id="ASIM_0000786501-mRNA-1"/>
    </source>
</evidence>
<dbReference type="OrthoDB" id="377209at2759"/>
<evidence type="ECO:0000256" key="1">
    <source>
        <dbReference type="ARBA" id="ARBA00022884"/>
    </source>
</evidence>
<reference evidence="5" key="1">
    <citation type="submission" date="2017-02" db="UniProtKB">
        <authorList>
            <consortium name="WormBaseParasite"/>
        </authorList>
    </citation>
    <scope>IDENTIFICATION</scope>
</reference>
<dbReference type="AlphaFoldDB" id="A0A0M3JJP4"/>
<proteinExistence type="predicted"/>
<evidence type="ECO:0000259" key="2">
    <source>
        <dbReference type="PROSITE" id="PS51391"/>
    </source>
</evidence>
<dbReference type="PANTHER" id="PTHR23140:SF0">
    <property type="entry name" value="U2 SNRNP-ASSOCIATED SURP MOTIF-CONTAINING PROTEIN"/>
    <property type="match status" value="1"/>
</dbReference>
<gene>
    <name evidence="3" type="ORF">ASIM_LOCUS7627</name>
</gene>
<dbReference type="GO" id="GO:0003723">
    <property type="term" value="F:RNA binding"/>
    <property type="evidence" value="ECO:0007669"/>
    <property type="project" value="UniProtKB-KW"/>
</dbReference>
<evidence type="ECO:0000313" key="4">
    <source>
        <dbReference type="Proteomes" id="UP000267096"/>
    </source>
</evidence>
<dbReference type="Gene3D" id="1.25.40.90">
    <property type="match status" value="1"/>
</dbReference>
<protein>
    <submittedName>
        <fullName evidence="5">CID domain-containing protein</fullName>
    </submittedName>
</protein>
<dbReference type="WBParaSite" id="ASIM_0000786501-mRNA-1">
    <property type="protein sequence ID" value="ASIM_0000786501-mRNA-1"/>
    <property type="gene ID" value="ASIM_0000786501"/>
</dbReference>
<dbReference type="EMBL" id="UYRR01018864">
    <property type="protein sequence ID" value="VDK29635.1"/>
    <property type="molecule type" value="Genomic_DNA"/>
</dbReference>
<sequence>MVWCAEHASCAKEISQCLLESLAIDETPLHKKIARLYLIADILANCAARVRDVFYYRQYIGDLMPDIFKVFKFTGLDFI</sequence>
<dbReference type="GO" id="GO:0005634">
    <property type="term" value="C:nucleus"/>
    <property type="evidence" value="ECO:0007669"/>
    <property type="project" value="TreeGrafter"/>
</dbReference>
<dbReference type="InterPro" id="IPR051485">
    <property type="entry name" value="SR-CTD_assoc_factor"/>
</dbReference>